<evidence type="ECO:0000256" key="2">
    <source>
        <dbReference type="ARBA" id="ARBA00004050"/>
    </source>
</evidence>
<evidence type="ECO:0000256" key="3">
    <source>
        <dbReference type="ARBA" id="ARBA00004141"/>
    </source>
</evidence>
<evidence type="ECO:0000256" key="6">
    <source>
        <dbReference type="ARBA" id="ARBA00019425"/>
    </source>
</evidence>
<dbReference type="CDD" id="cd03495">
    <property type="entry name" value="SQR_TypeC_SdhD_like"/>
    <property type="match status" value="1"/>
</dbReference>
<keyword evidence="18" id="KW-1185">Reference proteome</keyword>
<evidence type="ECO:0000313" key="18">
    <source>
        <dbReference type="Proteomes" id="UP000564885"/>
    </source>
</evidence>
<reference evidence="17 18" key="1">
    <citation type="submission" date="2020-04" db="EMBL/GenBank/DDBJ databases">
        <title>Enterovirga sp. isolate from soil.</title>
        <authorList>
            <person name="Chea S."/>
            <person name="Kim D.-U."/>
        </authorList>
    </citation>
    <scope>NUCLEOTIDE SEQUENCE [LARGE SCALE GENOMIC DNA]</scope>
    <source>
        <strain evidence="17 18">DB1703</strain>
    </source>
</reference>
<sequence length="139" mass="15359">MADNRADTRVDMRTPLSRVKGLGAAHHGVEHWWLHRVTAISNIPLIVAFVIIVANLAGQPYPEVIRIVSNPFVALLLVLCVVSVTNHMRLGMQIIIEDYVHDRGWKIVSVIANNFFAAVIAAACLFSILKISFGRVPLP</sequence>
<dbReference type="SUPFAM" id="SSF81343">
    <property type="entry name" value="Fumarate reductase respiratory complex transmembrane subunits"/>
    <property type="match status" value="1"/>
</dbReference>
<dbReference type="InterPro" id="IPR000701">
    <property type="entry name" value="SuccDH_FuR_B_TM-su"/>
</dbReference>
<keyword evidence="7" id="KW-0813">Transport</keyword>
<accession>A0A849IEF2</accession>
<feature type="transmembrane region" description="Helical" evidence="16">
    <location>
        <begin position="64"/>
        <end position="86"/>
    </location>
</feature>
<proteinExistence type="predicted"/>
<dbReference type="EMBL" id="JABEPP010000005">
    <property type="protein sequence ID" value="NNM74450.1"/>
    <property type="molecule type" value="Genomic_DNA"/>
</dbReference>
<dbReference type="GO" id="GO:0020037">
    <property type="term" value="F:heme binding"/>
    <property type="evidence" value="ECO:0007669"/>
    <property type="project" value="InterPro"/>
</dbReference>
<dbReference type="Proteomes" id="UP000564885">
    <property type="component" value="Unassembled WGS sequence"/>
</dbReference>
<gene>
    <name evidence="17" type="primary">sdhD</name>
    <name evidence="17" type="ORF">HJG44_19000</name>
</gene>
<dbReference type="GO" id="GO:0016020">
    <property type="term" value="C:membrane"/>
    <property type="evidence" value="ECO:0007669"/>
    <property type="project" value="UniProtKB-SubCell"/>
</dbReference>
<evidence type="ECO:0000256" key="1">
    <source>
        <dbReference type="ARBA" id="ARBA00001971"/>
    </source>
</evidence>
<comment type="cofactor">
    <cofactor evidence="1">
        <name>heme</name>
        <dbReference type="ChEBI" id="CHEBI:30413"/>
    </cofactor>
</comment>
<evidence type="ECO:0000256" key="13">
    <source>
        <dbReference type="ARBA" id="ARBA00022989"/>
    </source>
</evidence>
<evidence type="ECO:0000256" key="11">
    <source>
        <dbReference type="ARBA" id="ARBA00022723"/>
    </source>
</evidence>
<keyword evidence="12" id="KW-0249">Electron transport</keyword>
<evidence type="ECO:0000256" key="10">
    <source>
        <dbReference type="ARBA" id="ARBA00022692"/>
    </source>
</evidence>
<evidence type="ECO:0000313" key="17">
    <source>
        <dbReference type="EMBL" id="NNM74450.1"/>
    </source>
</evidence>
<evidence type="ECO:0000256" key="4">
    <source>
        <dbReference type="ARBA" id="ARBA00005163"/>
    </source>
</evidence>
<feature type="transmembrane region" description="Helical" evidence="16">
    <location>
        <begin position="107"/>
        <end position="129"/>
    </location>
</feature>
<dbReference type="Pfam" id="PF01127">
    <property type="entry name" value="Sdh_cyt"/>
    <property type="match status" value="1"/>
</dbReference>
<comment type="pathway">
    <text evidence="4">Carbohydrate metabolism; tricarboxylic acid cycle.</text>
</comment>
<organism evidence="17 18">
    <name type="scientific">Enterovirga aerilata</name>
    <dbReference type="NCBI Taxonomy" id="2730920"/>
    <lineage>
        <taxon>Bacteria</taxon>
        <taxon>Pseudomonadati</taxon>
        <taxon>Pseudomonadota</taxon>
        <taxon>Alphaproteobacteria</taxon>
        <taxon>Hyphomicrobiales</taxon>
        <taxon>Methylobacteriaceae</taxon>
        <taxon>Enterovirga</taxon>
    </lineage>
</organism>
<name>A0A849IEF2_9HYPH</name>
<comment type="subunit">
    <text evidence="5">Part of an enzyme complex containing four subunits: a flavoprotein, an iron-sulfur protein, plus two membrane-anchoring proteins, SdhC and SdhD.</text>
</comment>
<keyword evidence="10 16" id="KW-0812">Transmembrane</keyword>
<evidence type="ECO:0000256" key="9">
    <source>
        <dbReference type="ARBA" id="ARBA00022617"/>
    </source>
</evidence>
<dbReference type="GO" id="GO:0046872">
    <property type="term" value="F:metal ion binding"/>
    <property type="evidence" value="ECO:0007669"/>
    <property type="project" value="UniProtKB-KW"/>
</dbReference>
<protein>
    <recommendedName>
        <fullName evidence="6">Succinate dehydrogenase hydrophobic membrane anchor subunit</fullName>
    </recommendedName>
</protein>
<dbReference type="UniPathway" id="UPA00223"/>
<keyword evidence="14" id="KW-0408">Iron</keyword>
<comment type="subcellular location">
    <subcellularLocation>
        <location evidence="3">Membrane</location>
        <topology evidence="3">Multi-pass membrane protein</topology>
    </subcellularLocation>
</comment>
<dbReference type="InterPro" id="IPR014312">
    <property type="entry name" value="Succ_DH_anchor"/>
</dbReference>
<evidence type="ECO:0000256" key="12">
    <source>
        <dbReference type="ARBA" id="ARBA00022982"/>
    </source>
</evidence>
<keyword evidence="15 16" id="KW-0472">Membrane</keyword>
<evidence type="ECO:0000256" key="5">
    <source>
        <dbReference type="ARBA" id="ARBA00011558"/>
    </source>
</evidence>
<keyword evidence="13 16" id="KW-1133">Transmembrane helix</keyword>
<evidence type="ECO:0000256" key="8">
    <source>
        <dbReference type="ARBA" id="ARBA00022532"/>
    </source>
</evidence>
<comment type="caution">
    <text evidence="17">The sequence shown here is derived from an EMBL/GenBank/DDBJ whole genome shotgun (WGS) entry which is preliminary data.</text>
</comment>
<evidence type="ECO:0000256" key="16">
    <source>
        <dbReference type="SAM" id="Phobius"/>
    </source>
</evidence>
<dbReference type="GO" id="GO:0006099">
    <property type="term" value="P:tricarboxylic acid cycle"/>
    <property type="evidence" value="ECO:0007669"/>
    <property type="project" value="UniProtKB-UniPathway"/>
</dbReference>
<dbReference type="Gene3D" id="1.20.1300.10">
    <property type="entry name" value="Fumarate reductase/succinate dehydrogenase, transmembrane subunit"/>
    <property type="match status" value="1"/>
</dbReference>
<keyword evidence="8" id="KW-0816">Tricarboxylic acid cycle</keyword>
<comment type="function">
    <text evidence="2">Membrane-anchoring subunit of succinate dehydrogenase (SDH).</text>
</comment>
<evidence type="ECO:0000256" key="14">
    <source>
        <dbReference type="ARBA" id="ARBA00023004"/>
    </source>
</evidence>
<evidence type="ECO:0000256" key="15">
    <source>
        <dbReference type="ARBA" id="ARBA00023136"/>
    </source>
</evidence>
<feature type="transmembrane region" description="Helical" evidence="16">
    <location>
        <begin position="39"/>
        <end position="58"/>
    </location>
</feature>
<dbReference type="RefSeq" id="WP_171219882.1">
    <property type="nucleotide sequence ID" value="NZ_JABEPP010000005.1"/>
</dbReference>
<keyword evidence="9" id="KW-0349">Heme</keyword>
<keyword evidence="11" id="KW-0479">Metal-binding</keyword>
<dbReference type="NCBIfam" id="TIGR02968">
    <property type="entry name" value="succ_dehyd_anc"/>
    <property type="match status" value="1"/>
</dbReference>
<evidence type="ECO:0000256" key="7">
    <source>
        <dbReference type="ARBA" id="ARBA00022448"/>
    </source>
</evidence>
<dbReference type="InterPro" id="IPR034804">
    <property type="entry name" value="SQR/QFR_C/D"/>
</dbReference>
<dbReference type="AlphaFoldDB" id="A0A849IEF2"/>